<feature type="compositionally biased region" description="Pro residues" evidence="2">
    <location>
        <begin position="610"/>
        <end position="619"/>
    </location>
</feature>
<feature type="region of interest" description="Disordered" evidence="2">
    <location>
        <begin position="603"/>
        <end position="644"/>
    </location>
</feature>
<proteinExistence type="predicted"/>
<evidence type="ECO:0000256" key="3">
    <source>
        <dbReference type="SAM" id="Phobius"/>
    </source>
</evidence>
<feature type="non-terminal residue" evidence="4">
    <location>
        <position position="938"/>
    </location>
</feature>
<keyword evidence="3" id="KW-0472">Membrane</keyword>
<dbReference type="EMBL" id="CAJNNV010024663">
    <property type="protein sequence ID" value="CAE8610417.1"/>
    <property type="molecule type" value="Genomic_DNA"/>
</dbReference>
<evidence type="ECO:0000313" key="5">
    <source>
        <dbReference type="Proteomes" id="UP000654075"/>
    </source>
</evidence>
<feature type="coiled-coil region" evidence="1">
    <location>
        <begin position="155"/>
        <end position="182"/>
    </location>
</feature>
<keyword evidence="3" id="KW-0812">Transmembrane</keyword>
<feature type="compositionally biased region" description="Low complexity" evidence="2">
    <location>
        <begin position="301"/>
        <end position="323"/>
    </location>
</feature>
<feature type="compositionally biased region" description="Low complexity" evidence="2">
    <location>
        <begin position="124"/>
        <end position="148"/>
    </location>
</feature>
<sequence length="938" mass="100120">MLDTEDVQIELACSLRTGVRPTHLQIQEDCSETCRRGDAFCNELLAGNLLVENPDALRQDTSENVVPDLNHKLSMLTTGIQHLQYRIQQKSQQLLGSSQESQAVATPGLEGTTEGSGGYVESDATTPGRPATTSPPAAATNSSAPSDSHLYGEALERLHQSQAELKTRVMLLEAENRRLHEDAALRGKEAETWQIQQEALSMTTRSYGAQDDREFALRGSMPAPSGTPGRPTRAPGATARVGSTTPPVPRQCLPPWRGPLHRPTVPDSTPASERAGAPGSVGAPAGLRRGPGGSDAVPAGRGTPRAPTPSSTTRSGARSTGGRLLHGSDSVPVPRGTPARATPSDSLGSGGIRSKAPPWRVRAPVNEAVSDADAPPQTARTPRPPSPPAGGGLSRGRARGPALTLPRQTRSLTPSLPSAPSASSPRSPGRGTEKKLPGNWTDLAAHAYCEETGRPIADRVTLADFTFASGRKSESLYWVNARVRWADLRITERGRVPQRGEDLVLFVLHGNPIRVDSAGSISRANGSSSPPSPRSVRRRWKVYSVRVIRHLPFTEEGNMTVAADAGGALLRLSLSLGAVTPSVKDTGPRWVVHPPQVMAGQQLTASRPGSPMPRAPSPRLPQQGSYVAQGSSSEPRLFGGAQAPSGATPPFGGSYAAHASGLLGSLRTLQHLCALLVSRHMVLILAAHGSRAATQGLRHTAKQNVEPRCPRLSPCYVATLVLKLLRLGGRSARRVSAFALILRFADDDLAGLDDLGDLGDLGDYDGPLNDEGVPVAKEQKPPEQEEGVTRFEMLEYLNARAWWRTSSWTLIFTFLLWAIFAWLAVKRSEVYQAYMVQEGLERHIQSLVAHPSVSGVQLRTPAESSMPCHCACRAIGGTPPSACHVDIQTEAFDFVGLLPAAEAERVVQANGGMYPSGAQDMPPMTLDMVKTYVDAMLW</sequence>
<accession>A0A813FF15</accession>
<protein>
    <submittedName>
        <fullName evidence="4">Uncharacterized protein</fullName>
    </submittedName>
</protein>
<feature type="compositionally biased region" description="Low complexity" evidence="2">
    <location>
        <begin position="399"/>
        <end position="428"/>
    </location>
</feature>
<keyword evidence="3" id="KW-1133">Transmembrane helix</keyword>
<gene>
    <name evidence="4" type="ORF">PGLA1383_LOCUS28241</name>
</gene>
<name>A0A813FF15_POLGL</name>
<feature type="region of interest" description="Disordered" evidence="2">
    <location>
        <begin position="98"/>
        <end position="148"/>
    </location>
</feature>
<keyword evidence="1" id="KW-0175">Coiled coil</keyword>
<evidence type="ECO:0000256" key="1">
    <source>
        <dbReference type="SAM" id="Coils"/>
    </source>
</evidence>
<feature type="transmembrane region" description="Helical" evidence="3">
    <location>
        <begin position="801"/>
        <end position="825"/>
    </location>
</feature>
<comment type="caution">
    <text evidence="4">The sequence shown here is derived from an EMBL/GenBank/DDBJ whole genome shotgun (WGS) entry which is preliminary data.</text>
</comment>
<organism evidence="4 5">
    <name type="scientific">Polarella glacialis</name>
    <name type="common">Dinoflagellate</name>
    <dbReference type="NCBI Taxonomy" id="89957"/>
    <lineage>
        <taxon>Eukaryota</taxon>
        <taxon>Sar</taxon>
        <taxon>Alveolata</taxon>
        <taxon>Dinophyceae</taxon>
        <taxon>Suessiales</taxon>
        <taxon>Suessiaceae</taxon>
        <taxon>Polarella</taxon>
    </lineage>
</organism>
<dbReference type="AlphaFoldDB" id="A0A813FF15"/>
<evidence type="ECO:0000313" key="4">
    <source>
        <dbReference type="EMBL" id="CAE8610417.1"/>
    </source>
</evidence>
<reference evidence="4" key="1">
    <citation type="submission" date="2021-02" db="EMBL/GenBank/DDBJ databases">
        <authorList>
            <person name="Dougan E. K."/>
            <person name="Rhodes N."/>
            <person name="Thang M."/>
            <person name="Chan C."/>
        </authorList>
    </citation>
    <scope>NUCLEOTIDE SEQUENCE</scope>
</reference>
<feature type="compositionally biased region" description="Polar residues" evidence="2">
    <location>
        <begin position="620"/>
        <end position="634"/>
    </location>
</feature>
<keyword evidence="5" id="KW-1185">Reference proteome</keyword>
<feature type="region of interest" description="Disordered" evidence="2">
    <location>
        <begin position="217"/>
        <end position="438"/>
    </location>
</feature>
<feature type="compositionally biased region" description="Low complexity" evidence="2">
    <location>
        <begin position="275"/>
        <end position="288"/>
    </location>
</feature>
<evidence type="ECO:0000256" key="2">
    <source>
        <dbReference type="SAM" id="MobiDB-lite"/>
    </source>
</evidence>
<dbReference type="Proteomes" id="UP000654075">
    <property type="component" value="Unassembled WGS sequence"/>
</dbReference>